<gene>
    <name evidence="1" type="ORF">DBT_0826</name>
</gene>
<protein>
    <submittedName>
        <fullName evidence="1">Uncharacterized protein</fullName>
    </submittedName>
</protein>
<dbReference type="EMBL" id="MAGO01000003">
    <property type="protein sequence ID" value="OCC15901.1"/>
    <property type="molecule type" value="Genomic_DNA"/>
</dbReference>
<dbReference type="Proteomes" id="UP000093080">
    <property type="component" value="Unassembled WGS sequence"/>
</dbReference>
<dbReference type="AlphaFoldDB" id="A0A1B9F804"/>
<comment type="caution">
    <text evidence="1">The sequence shown here is derived from an EMBL/GenBank/DDBJ whole genome shotgun (WGS) entry which is preliminary data.</text>
</comment>
<evidence type="ECO:0000313" key="1">
    <source>
        <dbReference type="EMBL" id="OCC15901.1"/>
    </source>
</evidence>
<sequence length="44" mass="4799">MKIQQEGDVFWPQISGIANGRGRLQKGTVWSSSVLPPFAVQDLG</sequence>
<name>A0A1B9F804_9BACT</name>
<dbReference type="STRING" id="1156395.DBT_0826"/>
<reference evidence="1 2" key="1">
    <citation type="submission" date="2016-06" db="EMBL/GenBank/DDBJ databases">
        <title>Respiratory ammonification of nitrate coupled to the oxidation of elemental sulfur in deep-sea autotrophic thermophilic bacteria.</title>
        <authorList>
            <person name="Slobodkina G.B."/>
            <person name="Mardanov A.V."/>
            <person name="Ravin N.V."/>
            <person name="Frolova A.A."/>
            <person name="Viryasiv M.B."/>
            <person name="Chernyh N.A."/>
            <person name="Bonch-Osmolovskaya E.A."/>
            <person name="Slobodkin A.I."/>
        </authorList>
    </citation>
    <scope>NUCLEOTIDE SEQUENCE [LARGE SCALE GENOMIC DNA]</scope>
    <source>
        <strain evidence="1 2">S69</strain>
    </source>
</reference>
<accession>A0A1B9F804</accession>
<proteinExistence type="predicted"/>
<organism evidence="1 2">
    <name type="scientific">Dissulfuribacter thermophilus</name>
    <dbReference type="NCBI Taxonomy" id="1156395"/>
    <lineage>
        <taxon>Bacteria</taxon>
        <taxon>Pseudomonadati</taxon>
        <taxon>Thermodesulfobacteriota</taxon>
        <taxon>Dissulfuribacteria</taxon>
        <taxon>Dissulfuribacterales</taxon>
        <taxon>Dissulfuribacteraceae</taxon>
        <taxon>Dissulfuribacter</taxon>
    </lineage>
</organism>
<keyword evidence="2" id="KW-1185">Reference proteome</keyword>
<evidence type="ECO:0000313" key="2">
    <source>
        <dbReference type="Proteomes" id="UP000093080"/>
    </source>
</evidence>